<organism evidence="1 2">
    <name type="scientific">Panagrolaimus sp. PS1159</name>
    <dbReference type="NCBI Taxonomy" id="55785"/>
    <lineage>
        <taxon>Eukaryota</taxon>
        <taxon>Metazoa</taxon>
        <taxon>Ecdysozoa</taxon>
        <taxon>Nematoda</taxon>
        <taxon>Chromadorea</taxon>
        <taxon>Rhabditida</taxon>
        <taxon>Tylenchina</taxon>
        <taxon>Panagrolaimomorpha</taxon>
        <taxon>Panagrolaimoidea</taxon>
        <taxon>Panagrolaimidae</taxon>
        <taxon>Panagrolaimus</taxon>
    </lineage>
</organism>
<dbReference type="WBParaSite" id="PS1159_v2.g13856.t1">
    <property type="protein sequence ID" value="PS1159_v2.g13856.t1"/>
    <property type="gene ID" value="PS1159_v2.g13856"/>
</dbReference>
<evidence type="ECO:0000313" key="2">
    <source>
        <dbReference type="WBParaSite" id="PS1159_v2.g13856.t1"/>
    </source>
</evidence>
<sequence>MSLNRSTYSYSRNYKPQILFGTQNYRIGNELGSGCFSNVFFAQHNPTQTFVALKQIQLNGLDEKHFKCCIKEVELLNRVKSENVVKCYEWFFEESFLYISLEFADKTDLEKRIKLMQKHGRLFSERTIWFLFHQICNGVKDLHSARILHRDLKPANIFLNSKGQIKIGDLGLSRLFSANTLIAKTQISTEYYKAPERTNTFYGYNFKSDIWSLGCLLYELCALRSPFNGEQLNHFALYKKICSAKFIPIPSQIYSDQLHFFIQNCMAVSSHDRPTADEAHFAARRMVFHFQTLTLKYDAAKMKLGAPSRSA</sequence>
<dbReference type="Proteomes" id="UP000887580">
    <property type="component" value="Unplaced"/>
</dbReference>
<accession>A0AC35F4V5</accession>
<name>A0AC35F4V5_9BILA</name>
<proteinExistence type="predicted"/>
<protein>
    <submittedName>
        <fullName evidence="2">Protein kinase domain-containing protein</fullName>
    </submittedName>
</protein>
<reference evidence="2" key="1">
    <citation type="submission" date="2022-11" db="UniProtKB">
        <authorList>
            <consortium name="WormBaseParasite"/>
        </authorList>
    </citation>
    <scope>IDENTIFICATION</scope>
</reference>
<evidence type="ECO:0000313" key="1">
    <source>
        <dbReference type="Proteomes" id="UP000887580"/>
    </source>
</evidence>